<dbReference type="RefSeq" id="WP_171649224.1">
    <property type="nucleotide sequence ID" value="NZ_WHOA01000246.1"/>
</dbReference>
<accession>A0ABX1Y6X1</accession>
<dbReference type="Proteomes" id="UP000616779">
    <property type="component" value="Unassembled WGS sequence"/>
</dbReference>
<feature type="transmembrane region" description="Helical" evidence="6">
    <location>
        <begin position="48"/>
        <end position="67"/>
    </location>
</feature>
<keyword evidence="2" id="KW-1003">Cell membrane</keyword>
<proteinExistence type="predicted"/>
<dbReference type="InterPro" id="IPR001851">
    <property type="entry name" value="ABC_transp_permease"/>
</dbReference>
<feature type="transmembrane region" description="Helical" evidence="6">
    <location>
        <begin position="224"/>
        <end position="249"/>
    </location>
</feature>
<name>A0ABX1Y6X1_9BACL</name>
<dbReference type="InterPro" id="IPR043428">
    <property type="entry name" value="LivM-like"/>
</dbReference>
<feature type="transmembrane region" description="Helical" evidence="6">
    <location>
        <begin position="306"/>
        <end position="323"/>
    </location>
</feature>
<feature type="transmembrane region" description="Helical" evidence="6">
    <location>
        <begin position="261"/>
        <end position="286"/>
    </location>
</feature>
<feature type="transmembrane region" description="Helical" evidence="6">
    <location>
        <begin position="21"/>
        <end position="42"/>
    </location>
</feature>
<dbReference type="Pfam" id="PF02653">
    <property type="entry name" value="BPD_transp_2"/>
    <property type="match status" value="1"/>
</dbReference>
<evidence type="ECO:0000256" key="4">
    <source>
        <dbReference type="ARBA" id="ARBA00022989"/>
    </source>
</evidence>
<keyword evidence="8" id="KW-1185">Reference proteome</keyword>
<keyword evidence="5 6" id="KW-0472">Membrane</keyword>
<evidence type="ECO:0000256" key="3">
    <source>
        <dbReference type="ARBA" id="ARBA00022692"/>
    </source>
</evidence>
<feature type="transmembrane region" description="Helical" evidence="6">
    <location>
        <begin position="98"/>
        <end position="116"/>
    </location>
</feature>
<evidence type="ECO:0000313" key="8">
    <source>
        <dbReference type="Proteomes" id="UP000616779"/>
    </source>
</evidence>
<comment type="subcellular location">
    <subcellularLocation>
        <location evidence="1">Cell membrane</location>
        <topology evidence="1">Multi-pass membrane protein</topology>
    </subcellularLocation>
</comment>
<evidence type="ECO:0000256" key="6">
    <source>
        <dbReference type="SAM" id="Phobius"/>
    </source>
</evidence>
<keyword evidence="4 6" id="KW-1133">Transmembrane helix</keyword>
<organism evidence="7 8">
    <name type="scientific">Paenibacillus phytorum</name>
    <dbReference type="NCBI Taxonomy" id="2654977"/>
    <lineage>
        <taxon>Bacteria</taxon>
        <taxon>Bacillati</taxon>
        <taxon>Bacillota</taxon>
        <taxon>Bacilli</taxon>
        <taxon>Bacillales</taxon>
        <taxon>Paenibacillaceae</taxon>
        <taxon>Paenibacillus</taxon>
    </lineage>
</organism>
<dbReference type="PANTHER" id="PTHR30482">
    <property type="entry name" value="HIGH-AFFINITY BRANCHED-CHAIN AMINO ACID TRANSPORT SYSTEM PERMEASE"/>
    <property type="match status" value="1"/>
</dbReference>
<comment type="caution">
    <text evidence="7">The sequence shown here is derived from an EMBL/GenBank/DDBJ whole genome shotgun (WGS) entry which is preliminary data.</text>
</comment>
<feature type="transmembrane region" description="Helical" evidence="6">
    <location>
        <begin position="74"/>
        <end position="92"/>
    </location>
</feature>
<evidence type="ECO:0000313" key="7">
    <source>
        <dbReference type="EMBL" id="NOU76678.1"/>
    </source>
</evidence>
<sequence>MEKTIHHTVAKPKLLEKRKPLLLGILLVAAALFPFYAGNYWLDVGFLAVFYICLGLGLNIVVGYAGLLDLGYSAFFAVGAYTTGILMTQFHMNFWPTMLIGGALAALAGILVGAPTLRLRSDYLAIVTLGFGEIVRISAKNLDFTGSASGIYGIMSPFPAPVRIGGVTINNLSYSFWAILALMLIVIFVSLRLKNSRIGRSWAYIREDEDAAEAMGINRTRSKLAAYSMGAMLGGLAGSIFAVKMTAIAPESFSFMQSTMILLAVILGGVGRVSGVIIGAVLVIVIPELLRDFDKVVHLNIGVDRYRYLVFGVALVILMIFRPKGLVPDKEDTEE</sequence>
<dbReference type="CDD" id="cd06581">
    <property type="entry name" value="TM_PBP1_LivM_like"/>
    <property type="match status" value="1"/>
</dbReference>
<evidence type="ECO:0000256" key="2">
    <source>
        <dbReference type="ARBA" id="ARBA00022475"/>
    </source>
</evidence>
<keyword evidence="3 6" id="KW-0812">Transmembrane</keyword>
<feature type="transmembrane region" description="Helical" evidence="6">
    <location>
        <begin position="174"/>
        <end position="193"/>
    </location>
</feature>
<dbReference type="EMBL" id="WHOA01000246">
    <property type="protein sequence ID" value="NOU76678.1"/>
    <property type="molecule type" value="Genomic_DNA"/>
</dbReference>
<protein>
    <submittedName>
        <fullName evidence="7">Branched-chain amino acid ABC transporter permease</fullName>
    </submittedName>
</protein>
<dbReference type="PANTHER" id="PTHR30482:SF10">
    <property type="entry name" value="HIGH-AFFINITY BRANCHED-CHAIN AMINO ACID TRANSPORT PROTEIN BRAE"/>
    <property type="match status" value="1"/>
</dbReference>
<evidence type="ECO:0000256" key="5">
    <source>
        <dbReference type="ARBA" id="ARBA00023136"/>
    </source>
</evidence>
<reference evidence="7 8" key="1">
    <citation type="submission" date="2019-10" db="EMBL/GenBank/DDBJ databases">
        <title>Description of Paenibacillus terrestris sp. nov.</title>
        <authorList>
            <person name="Carlier A."/>
            <person name="Qi S."/>
        </authorList>
    </citation>
    <scope>NUCLEOTIDE SEQUENCE [LARGE SCALE GENOMIC DNA]</scope>
    <source>
        <strain evidence="7 8">LMG 31458</strain>
    </source>
</reference>
<evidence type="ECO:0000256" key="1">
    <source>
        <dbReference type="ARBA" id="ARBA00004651"/>
    </source>
</evidence>
<gene>
    <name evidence="7" type="ORF">GC098_35860</name>
</gene>